<reference evidence="1 2" key="1">
    <citation type="submission" date="2022-06" db="EMBL/GenBank/DDBJ databases">
        <title>Genomic Encyclopedia of Archaeal and Bacterial Type Strains, Phase II (KMG-II): from individual species to whole genera.</title>
        <authorList>
            <person name="Goeker M."/>
        </authorList>
    </citation>
    <scope>NUCLEOTIDE SEQUENCE [LARGE SCALE GENOMIC DNA]</scope>
    <source>
        <strain evidence="1 2">DSM 44255</strain>
    </source>
</reference>
<sequence length="72" mass="7779">MPDEPRAALRAQFRGPLPAAVEALPADAALDLADAMRTARRRQGEHLVSATEDSLAQLPRVLRPLVRKAIGL</sequence>
<dbReference type="Proteomes" id="UP001205185">
    <property type="component" value="Unassembled WGS sequence"/>
</dbReference>
<keyword evidence="2" id="KW-1185">Reference proteome</keyword>
<proteinExistence type="predicted"/>
<gene>
    <name evidence="1" type="ORF">LV75_000779</name>
</gene>
<dbReference type="EMBL" id="JAMTCO010000002">
    <property type="protein sequence ID" value="MCP2268293.1"/>
    <property type="molecule type" value="Genomic_DNA"/>
</dbReference>
<organism evidence="1 2">
    <name type="scientific">Actinokineospora diospyrosa</name>
    <dbReference type="NCBI Taxonomy" id="103728"/>
    <lineage>
        <taxon>Bacteria</taxon>
        <taxon>Bacillati</taxon>
        <taxon>Actinomycetota</taxon>
        <taxon>Actinomycetes</taxon>
        <taxon>Pseudonocardiales</taxon>
        <taxon>Pseudonocardiaceae</taxon>
        <taxon>Actinokineospora</taxon>
    </lineage>
</organism>
<protein>
    <submittedName>
        <fullName evidence="1">Uncharacterized protein</fullName>
    </submittedName>
</protein>
<evidence type="ECO:0000313" key="2">
    <source>
        <dbReference type="Proteomes" id="UP001205185"/>
    </source>
</evidence>
<name>A0ABT1I6R7_9PSEU</name>
<dbReference type="RefSeq" id="WP_253885211.1">
    <property type="nucleotide sequence ID" value="NZ_BAAAVB010000006.1"/>
</dbReference>
<comment type="caution">
    <text evidence="1">The sequence shown here is derived from an EMBL/GenBank/DDBJ whole genome shotgun (WGS) entry which is preliminary data.</text>
</comment>
<accession>A0ABT1I6R7</accession>
<evidence type="ECO:0000313" key="1">
    <source>
        <dbReference type="EMBL" id="MCP2268293.1"/>
    </source>
</evidence>